<organism evidence="1 2">
    <name type="scientific">Aureliella helgolandensis</name>
    <dbReference type="NCBI Taxonomy" id="2527968"/>
    <lineage>
        <taxon>Bacteria</taxon>
        <taxon>Pseudomonadati</taxon>
        <taxon>Planctomycetota</taxon>
        <taxon>Planctomycetia</taxon>
        <taxon>Pirellulales</taxon>
        <taxon>Pirellulaceae</taxon>
        <taxon>Aureliella</taxon>
    </lineage>
</organism>
<reference evidence="1 2" key="1">
    <citation type="submission" date="2019-02" db="EMBL/GenBank/DDBJ databases">
        <title>Deep-cultivation of Planctomycetes and their phenomic and genomic characterization uncovers novel biology.</title>
        <authorList>
            <person name="Wiegand S."/>
            <person name="Jogler M."/>
            <person name="Boedeker C."/>
            <person name="Pinto D."/>
            <person name="Vollmers J."/>
            <person name="Rivas-Marin E."/>
            <person name="Kohn T."/>
            <person name="Peeters S.H."/>
            <person name="Heuer A."/>
            <person name="Rast P."/>
            <person name="Oberbeckmann S."/>
            <person name="Bunk B."/>
            <person name="Jeske O."/>
            <person name="Meyerdierks A."/>
            <person name="Storesund J.E."/>
            <person name="Kallscheuer N."/>
            <person name="Luecker S."/>
            <person name="Lage O.M."/>
            <person name="Pohl T."/>
            <person name="Merkel B.J."/>
            <person name="Hornburger P."/>
            <person name="Mueller R.-W."/>
            <person name="Bruemmer F."/>
            <person name="Labrenz M."/>
            <person name="Spormann A.M."/>
            <person name="Op den Camp H."/>
            <person name="Overmann J."/>
            <person name="Amann R."/>
            <person name="Jetten M.S.M."/>
            <person name="Mascher T."/>
            <person name="Medema M.H."/>
            <person name="Devos D.P."/>
            <person name="Kaster A.-K."/>
            <person name="Ovreas L."/>
            <person name="Rohde M."/>
            <person name="Galperin M.Y."/>
            <person name="Jogler C."/>
        </authorList>
    </citation>
    <scope>NUCLEOTIDE SEQUENCE [LARGE SCALE GENOMIC DNA]</scope>
    <source>
        <strain evidence="1 2">Q31a</strain>
    </source>
</reference>
<evidence type="ECO:0000313" key="2">
    <source>
        <dbReference type="Proteomes" id="UP000318017"/>
    </source>
</evidence>
<dbReference type="KEGG" id="ahel:Q31a_00120"/>
<protein>
    <submittedName>
        <fullName evidence="1">Uncharacterized protein</fullName>
    </submittedName>
</protein>
<accession>A0A518FZG3</accession>
<dbReference type="Proteomes" id="UP000318017">
    <property type="component" value="Chromosome"/>
</dbReference>
<proteinExistence type="predicted"/>
<dbReference type="RefSeq" id="WP_231691003.1">
    <property type="nucleotide sequence ID" value="NZ_CP036298.1"/>
</dbReference>
<evidence type="ECO:0000313" key="1">
    <source>
        <dbReference type="EMBL" id="QDV21733.1"/>
    </source>
</evidence>
<gene>
    <name evidence="1" type="ORF">Q31a_00120</name>
</gene>
<keyword evidence="2" id="KW-1185">Reference proteome</keyword>
<name>A0A518FZG3_9BACT</name>
<sequence>MASVESLQLDPSCLMDSCESWREYFQRDGKLGHILRVNHRYHQAAGQVDAPRLVELRLLRSLFAKQVMAFLLESEASKLHSTAEYRSLLRLIPHVKSLIPDWGVKTLQENQTRWGTRQTAVELAATLAEYAAYAPILHATVARLDPSGKACRLLGPPPIGRMRPSRGTSRLDPISWLQNPAMGQVQFVDGDPDHIRIRGVELRSGDIGIFELNHPGDGIFDSFLTQPGLAPHAMLYVSRRVASPGRAQPLIQPSLIEIYEGGWRSVPITTGLNPNFSWYSEWVRPTDLPADVGPRLSRQLDELETIAFDFQSRRIPRGGRFPDSWGQPSASCTNLIRIPFERAGIELPYPTTEIAPGAKRNLDALGLGCLDTIHTPTNILNDSNFQKIGIVDNGFPEMAYAQALVLGRPQILGTFGGNFCQRPLKLVNLPNWKSIGRWKSARAAMLVGIGQSNSLLGSVSRFAAGYTAEEIPRTASPTTIAFYLRSDMEAGHLIKSLVAPQLLRWFEDRDPMRLSALQTSPLFSDLISTGLAGSALEKEGWYGPPPCLTP</sequence>
<dbReference type="EMBL" id="CP036298">
    <property type="protein sequence ID" value="QDV21733.1"/>
    <property type="molecule type" value="Genomic_DNA"/>
</dbReference>
<dbReference type="AlphaFoldDB" id="A0A518FZG3"/>